<dbReference type="AlphaFoldDB" id="F7Q133"/>
<dbReference type="NCBIfam" id="TIGR00669">
    <property type="entry name" value="asnA"/>
    <property type="match status" value="1"/>
</dbReference>
<comment type="subcellular location">
    <subcellularLocation>
        <location evidence="7">Cytoplasm</location>
    </subcellularLocation>
</comment>
<reference evidence="10 11" key="2">
    <citation type="journal article" date="2013" name="PLoS ONE">
        <title>INDIGO - INtegrated Data Warehouse of MIcrobial GenOmes with Examples from the Red Sea Extremophiles.</title>
        <authorList>
            <person name="Alam I."/>
            <person name="Antunes A."/>
            <person name="Kamau A.A."/>
            <person name="Ba Alawi W."/>
            <person name="Kalkatawi M."/>
            <person name="Stingl U."/>
            <person name="Bajic V.B."/>
        </authorList>
    </citation>
    <scope>NUCLEOTIDE SEQUENCE [LARGE SCALE GENOMIC DNA]</scope>
    <source>
        <strain evidence="10 11">SSD-17B</strain>
    </source>
</reference>
<accession>F7Q133</accession>
<reference evidence="10 11" key="1">
    <citation type="journal article" date="2011" name="J. Bacteriol.">
        <title>Genome sequence of Haloplasma contractile, an unusual contractile bacterium from a deep-sea anoxic brine lake.</title>
        <authorList>
            <person name="Antunes A."/>
            <person name="Alam I."/>
            <person name="El Dorry H."/>
            <person name="Siam R."/>
            <person name="Robertson A."/>
            <person name="Bajic V.B."/>
            <person name="Stingl U."/>
        </authorList>
    </citation>
    <scope>NUCLEOTIDE SEQUENCE [LARGE SCALE GENOMIC DNA]</scope>
    <source>
        <strain evidence="10 11">SSD-17B</strain>
    </source>
</reference>
<dbReference type="InParanoid" id="F7Q133"/>
<dbReference type="Pfam" id="PF03590">
    <property type="entry name" value="AsnA"/>
    <property type="match status" value="1"/>
</dbReference>
<keyword evidence="11" id="KW-1185">Reference proteome</keyword>
<dbReference type="GO" id="GO:0004071">
    <property type="term" value="F:aspartate-ammonia ligase activity"/>
    <property type="evidence" value="ECO:0007669"/>
    <property type="project" value="UniProtKB-UniRule"/>
</dbReference>
<evidence type="ECO:0000313" key="11">
    <source>
        <dbReference type="Proteomes" id="UP000005707"/>
    </source>
</evidence>
<comment type="catalytic activity">
    <reaction evidence="7">
        <text>L-aspartate + NH4(+) + ATP = L-asparagine + AMP + diphosphate + H(+)</text>
        <dbReference type="Rhea" id="RHEA:11372"/>
        <dbReference type="ChEBI" id="CHEBI:15378"/>
        <dbReference type="ChEBI" id="CHEBI:28938"/>
        <dbReference type="ChEBI" id="CHEBI:29991"/>
        <dbReference type="ChEBI" id="CHEBI:30616"/>
        <dbReference type="ChEBI" id="CHEBI:33019"/>
        <dbReference type="ChEBI" id="CHEBI:58048"/>
        <dbReference type="ChEBI" id="CHEBI:456215"/>
        <dbReference type="EC" id="6.3.1.1"/>
    </reaction>
</comment>
<dbReference type="HAMAP" id="MF_00555">
    <property type="entry name" value="AsnA"/>
    <property type="match status" value="1"/>
</dbReference>
<dbReference type="PANTHER" id="PTHR30073">
    <property type="entry name" value="ASPARTATE--AMMONIA LIGASE"/>
    <property type="match status" value="1"/>
</dbReference>
<keyword evidence="4 7" id="KW-0547">Nucleotide-binding</keyword>
<evidence type="ECO:0000256" key="4">
    <source>
        <dbReference type="ARBA" id="ARBA00022741"/>
    </source>
</evidence>
<evidence type="ECO:0000256" key="1">
    <source>
        <dbReference type="ARBA" id="ARBA00022490"/>
    </source>
</evidence>
<dbReference type="InterPro" id="IPR006195">
    <property type="entry name" value="aa-tRNA-synth_II"/>
</dbReference>
<dbReference type="STRING" id="1033810.HLPCO_002627"/>
<evidence type="ECO:0000256" key="3">
    <source>
        <dbReference type="ARBA" id="ARBA00022605"/>
    </source>
</evidence>
<keyword evidence="3 7" id="KW-0028">Amino-acid biosynthesis</keyword>
<protein>
    <recommendedName>
        <fullName evidence="7 8">Aspartate--ammonia ligase</fullName>
        <ecNumber evidence="7 8">6.3.1.1</ecNumber>
    </recommendedName>
    <alternativeName>
        <fullName evidence="7">Asparagine synthetase A</fullName>
    </alternativeName>
</protein>
<evidence type="ECO:0000256" key="8">
    <source>
        <dbReference type="NCBIfam" id="TIGR00669"/>
    </source>
</evidence>
<keyword evidence="6 7" id="KW-0061">Asparagine biosynthesis</keyword>
<dbReference type="EMBL" id="AFNU02000012">
    <property type="protein sequence ID" value="ERJ11325.1"/>
    <property type="molecule type" value="Genomic_DNA"/>
</dbReference>
<dbReference type="Proteomes" id="UP000005707">
    <property type="component" value="Unassembled WGS sequence"/>
</dbReference>
<name>F7Q133_9MOLU</name>
<dbReference type="GO" id="GO:0070981">
    <property type="term" value="P:L-asparagine biosynthetic process"/>
    <property type="evidence" value="ECO:0007669"/>
    <property type="project" value="UniProtKB-UniRule"/>
</dbReference>
<evidence type="ECO:0000256" key="7">
    <source>
        <dbReference type="HAMAP-Rule" id="MF_00555"/>
    </source>
</evidence>
<keyword evidence="1 7" id="KW-0963">Cytoplasm</keyword>
<feature type="domain" description="Aminoacyl-transfer RNA synthetases class-II family profile" evidence="9">
    <location>
        <begin position="99"/>
        <end position="317"/>
    </location>
</feature>
<dbReference type="Gene3D" id="3.30.930.10">
    <property type="entry name" value="Bira Bifunctional Protein, Domain 2"/>
    <property type="match status" value="1"/>
</dbReference>
<sequence length="332" mass="38828">MIEHMDTYVNKLSLFQTQKAIKKLKDFFERQLAYELNLTRISAPLFVQPETGLNDNLNGTEKPVSFSVFNNNEVQIVQSLAKWKRMALYKYNIKEKAGIYTDMNAIRKDEEPDYIHSYYVDQWDWERVIGQSDRNELKLKEVVERIYKVLKITDEYIVDEFPVLSHKLPETIFFISSQELENQYPDLTSKQREHEICKKYKAVFIFKIGKKLLSGKPHDGRSPDYDDWELNGDILLYNPVSETAFELSSMGIRVDKESLLKQLEETNTLDRLNLEYHQAIVNDVLPLTIGGGIGQSRLCMYFLEKAHIGEVQSSVWPKSMIKECKEKNIHLL</sequence>
<dbReference type="RefSeq" id="WP_008827226.1">
    <property type="nucleotide sequence ID" value="NZ_AFNU02000012.1"/>
</dbReference>
<comment type="pathway">
    <text evidence="7">Amino-acid biosynthesis; L-asparagine biosynthesis; L-asparagine from L-aspartate (ammonia route): step 1/1.</text>
</comment>
<keyword evidence="5 7" id="KW-0067">ATP-binding</keyword>
<dbReference type="SUPFAM" id="SSF55681">
    <property type="entry name" value="Class II aaRS and biotin synthetases"/>
    <property type="match status" value="1"/>
</dbReference>
<organism evidence="10 11">
    <name type="scientific">Haloplasma contractile SSD-17B</name>
    <dbReference type="NCBI Taxonomy" id="1033810"/>
    <lineage>
        <taxon>Bacteria</taxon>
        <taxon>Bacillati</taxon>
        <taxon>Mycoplasmatota</taxon>
        <taxon>Mollicutes</taxon>
        <taxon>Haloplasmatales</taxon>
        <taxon>Haloplasmataceae</taxon>
        <taxon>Haloplasma</taxon>
    </lineage>
</organism>
<proteinExistence type="inferred from homology"/>
<dbReference type="UniPathway" id="UPA00134">
    <property type="reaction ID" value="UER00194"/>
</dbReference>
<dbReference type="EC" id="6.3.1.1" evidence="7 8"/>
<dbReference type="eggNOG" id="COG2502">
    <property type="taxonomic scope" value="Bacteria"/>
</dbReference>
<evidence type="ECO:0000259" key="9">
    <source>
        <dbReference type="PROSITE" id="PS50862"/>
    </source>
</evidence>
<dbReference type="PIRSF" id="PIRSF001555">
    <property type="entry name" value="Asp_ammon_ligase"/>
    <property type="match status" value="1"/>
</dbReference>
<evidence type="ECO:0000256" key="6">
    <source>
        <dbReference type="ARBA" id="ARBA00022888"/>
    </source>
</evidence>
<dbReference type="PANTHER" id="PTHR30073:SF5">
    <property type="entry name" value="ASPARTATE--AMMONIA LIGASE"/>
    <property type="match status" value="1"/>
</dbReference>
<keyword evidence="2 7" id="KW-0436">Ligase</keyword>
<dbReference type="InterPro" id="IPR045864">
    <property type="entry name" value="aa-tRNA-synth_II/BPL/LPL"/>
</dbReference>
<evidence type="ECO:0000313" key="10">
    <source>
        <dbReference type="EMBL" id="ERJ11325.1"/>
    </source>
</evidence>
<dbReference type="GO" id="GO:0005829">
    <property type="term" value="C:cytosol"/>
    <property type="evidence" value="ECO:0007669"/>
    <property type="project" value="TreeGrafter"/>
</dbReference>
<gene>
    <name evidence="7 10" type="primary">asnA</name>
    <name evidence="10" type="ORF">HLPCO_002627</name>
</gene>
<dbReference type="InterPro" id="IPR004618">
    <property type="entry name" value="AsnA"/>
</dbReference>
<evidence type="ECO:0000256" key="5">
    <source>
        <dbReference type="ARBA" id="ARBA00022840"/>
    </source>
</evidence>
<comment type="similarity">
    <text evidence="7">Belongs to the class-II aminoacyl-tRNA synthetase family. AsnA subfamily.</text>
</comment>
<dbReference type="PROSITE" id="PS50862">
    <property type="entry name" value="AA_TRNA_LIGASE_II"/>
    <property type="match status" value="1"/>
</dbReference>
<evidence type="ECO:0000256" key="2">
    <source>
        <dbReference type="ARBA" id="ARBA00022598"/>
    </source>
</evidence>
<comment type="caution">
    <text evidence="10">The sequence shown here is derived from an EMBL/GenBank/DDBJ whole genome shotgun (WGS) entry which is preliminary data.</text>
</comment>
<dbReference type="GO" id="GO:0005524">
    <property type="term" value="F:ATP binding"/>
    <property type="evidence" value="ECO:0007669"/>
    <property type="project" value="UniProtKB-UniRule"/>
</dbReference>